<dbReference type="RefSeq" id="WP_204910172.1">
    <property type="nucleotide sequence ID" value="NZ_BAAAYR010000004.1"/>
</dbReference>
<dbReference type="Pfam" id="PF09348">
    <property type="entry name" value="DUF1990"/>
    <property type="match status" value="1"/>
</dbReference>
<evidence type="ECO:0000259" key="1">
    <source>
        <dbReference type="Pfam" id="PF09348"/>
    </source>
</evidence>
<gene>
    <name evidence="2" type="ORF">GCM10022197_34780</name>
</gene>
<dbReference type="EMBL" id="BAAAYR010000004">
    <property type="protein sequence ID" value="GAA3574738.1"/>
    <property type="molecule type" value="Genomic_DNA"/>
</dbReference>
<proteinExistence type="predicted"/>
<dbReference type="PIRSF" id="PIRSF010260">
    <property type="entry name" value="UCP010260"/>
    <property type="match status" value="1"/>
</dbReference>
<feature type="domain" description="DUF1990" evidence="1">
    <location>
        <begin position="12"/>
        <end position="165"/>
    </location>
</feature>
<dbReference type="PANTHER" id="PTHR34202">
    <property type="entry name" value="UPF0548 PROTEIN"/>
    <property type="match status" value="1"/>
</dbReference>
<name>A0ABP6XZA6_9ACTN</name>
<evidence type="ECO:0000313" key="2">
    <source>
        <dbReference type="EMBL" id="GAA3574738.1"/>
    </source>
</evidence>
<dbReference type="InterPro" id="IPR018960">
    <property type="entry name" value="DUF1990"/>
</dbReference>
<dbReference type="Proteomes" id="UP001500767">
    <property type="component" value="Unassembled WGS sequence"/>
</dbReference>
<dbReference type="SUPFAM" id="SSF55961">
    <property type="entry name" value="Bet v1-like"/>
    <property type="match status" value="1"/>
</dbReference>
<evidence type="ECO:0000313" key="3">
    <source>
        <dbReference type="Proteomes" id="UP001500767"/>
    </source>
</evidence>
<accession>A0ABP6XZA6</accession>
<sequence>MTTPGPADPALTYAEVGATSGTLPPGYHHLDVARVVGQGRDWFDVAAARVLTWEVQRRAGLEVAATREVALGVRAVLRMRVGPVPVRAPVEVVVVTAEPDRVGFAYGTLEGHPERGEERFEVVLRPDGAVEARIRAFSRPGRWFTRLAGPVGRRLQRSTTTRYLDALTQPVPDAS</sequence>
<dbReference type="PANTHER" id="PTHR34202:SF1">
    <property type="entry name" value="UPF0548 PROTEIN"/>
    <property type="match status" value="1"/>
</dbReference>
<organism evidence="2 3">
    <name type="scientific">Microlunatus spumicola</name>
    <dbReference type="NCBI Taxonomy" id="81499"/>
    <lineage>
        <taxon>Bacteria</taxon>
        <taxon>Bacillati</taxon>
        <taxon>Actinomycetota</taxon>
        <taxon>Actinomycetes</taxon>
        <taxon>Propionibacteriales</taxon>
        <taxon>Propionibacteriaceae</taxon>
        <taxon>Microlunatus</taxon>
    </lineage>
</organism>
<comment type="caution">
    <text evidence="2">The sequence shown here is derived from an EMBL/GenBank/DDBJ whole genome shotgun (WGS) entry which is preliminary data.</text>
</comment>
<keyword evidence="3" id="KW-1185">Reference proteome</keyword>
<protein>
    <submittedName>
        <fullName evidence="2">DUF1990 domain-containing protein</fullName>
    </submittedName>
</protein>
<dbReference type="InterPro" id="IPR014457">
    <property type="entry name" value="UCP010260"/>
</dbReference>
<reference evidence="3" key="1">
    <citation type="journal article" date="2019" name="Int. J. Syst. Evol. Microbiol.">
        <title>The Global Catalogue of Microorganisms (GCM) 10K type strain sequencing project: providing services to taxonomists for standard genome sequencing and annotation.</title>
        <authorList>
            <consortium name="The Broad Institute Genomics Platform"/>
            <consortium name="The Broad Institute Genome Sequencing Center for Infectious Disease"/>
            <person name="Wu L."/>
            <person name="Ma J."/>
        </authorList>
    </citation>
    <scope>NUCLEOTIDE SEQUENCE [LARGE SCALE GENOMIC DNA]</scope>
    <source>
        <strain evidence="3">JCM 16540</strain>
    </source>
</reference>